<reference evidence="1" key="1">
    <citation type="submission" date="2023-03" db="EMBL/GenBank/DDBJ databases">
        <title>Chromosome-level genomes of two armyworms, Mythimna separata and Mythimna loreyi, provide insights into the biosynthesis and reception of sex pheromones.</title>
        <authorList>
            <person name="Zhao H."/>
        </authorList>
    </citation>
    <scope>NUCLEOTIDE SEQUENCE</scope>
    <source>
        <strain evidence="1">BeijingLab</strain>
    </source>
</reference>
<accession>A0ACC2QZ08</accession>
<proteinExistence type="predicted"/>
<comment type="caution">
    <text evidence="1">The sequence shown here is derived from an EMBL/GenBank/DDBJ whole genome shotgun (WGS) entry which is preliminary data.</text>
</comment>
<name>A0ACC2QZ08_9NEOP</name>
<sequence>MEAERKRKQVSYDQLLALLEFLKDHEDLAKGLTRGRHRRGKFHTIKIWNMCAKKLNAIKYGAIKDGKAWSKYWCDWKYRVRRRALELKVSKDGDKPLPEGMLPLSAMEESIMTLIGENAVDDVVVMNDPLSEEGIDEAIQNYTDNNEDSPINQYFESEDTESPPKSRKRRQQSNHDDAGPSSPPERKPRVEASSGSVKGAGSRSSKRRKRQQSPDSEIELDGSCSPVENKPEVVVTKNENCIDLDAEDKASAFLSIEREKVFSTGKIINTLEMIHSEIARLTSVMADIKDYLVTNYRQSVT</sequence>
<evidence type="ECO:0000313" key="1">
    <source>
        <dbReference type="EMBL" id="KAJ8729193.1"/>
    </source>
</evidence>
<organism evidence="1 2">
    <name type="scientific">Mythimna loreyi</name>
    <dbReference type="NCBI Taxonomy" id="667449"/>
    <lineage>
        <taxon>Eukaryota</taxon>
        <taxon>Metazoa</taxon>
        <taxon>Ecdysozoa</taxon>
        <taxon>Arthropoda</taxon>
        <taxon>Hexapoda</taxon>
        <taxon>Insecta</taxon>
        <taxon>Pterygota</taxon>
        <taxon>Neoptera</taxon>
        <taxon>Endopterygota</taxon>
        <taxon>Lepidoptera</taxon>
        <taxon>Glossata</taxon>
        <taxon>Ditrysia</taxon>
        <taxon>Noctuoidea</taxon>
        <taxon>Noctuidae</taxon>
        <taxon>Noctuinae</taxon>
        <taxon>Hadenini</taxon>
        <taxon>Mythimna</taxon>
    </lineage>
</organism>
<evidence type="ECO:0000313" key="2">
    <source>
        <dbReference type="Proteomes" id="UP001231649"/>
    </source>
</evidence>
<dbReference type="Proteomes" id="UP001231649">
    <property type="component" value="Chromosome 10"/>
</dbReference>
<gene>
    <name evidence="1" type="ORF">PYW08_000774</name>
</gene>
<dbReference type="EMBL" id="CM056786">
    <property type="protein sequence ID" value="KAJ8729193.1"/>
    <property type="molecule type" value="Genomic_DNA"/>
</dbReference>
<protein>
    <submittedName>
        <fullName evidence="1">Uncharacterized protein</fullName>
    </submittedName>
</protein>
<keyword evidence="2" id="KW-1185">Reference proteome</keyword>